<dbReference type="EMBL" id="JBHSMJ010000065">
    <property type="protein sequence ID" value="MFC5453169.1"/>
    <property type="molecule type" value="Genomic_DNA"/>
</dbReference>
<dbReference type="Proteomes" id="UP001596044">
    <property type="component" value="Unassembled WGS sequence"/>
</dbReference>
<accession>A0ABW0KIR3</accession>
<reference evidence="2" key="1">
    <citation type="journal article" date="2019" name="Int. J. Syst. Evol. Microbiol.">
        <title>The Global Catalogue of Microorganisms (GCM) 10K type strain sequencing project: providing services to taxonomists for standard genome sequencing and annotation.</title>
        <authorList>
            <consortium name="The Broad Institute Genomics Platform"/>
            <consortium name="The Broad Institute Genome Sequencing Center for Infectious Disease"/>
            <person name="Wu L."/>
            <person name="Ma J."/>
        </authorList>
    </citation>
    <scope>NUCLEOTIDE SEQUENCE [LARGE SCALE GENOMIC DNA]</scope>
    <source>
        <strain evidence="2">KACC 11904</strain>
    </source>
</reference>
<name>A0ABW0KIR3_9BACL</name>
<organism evidence="1 2">
    <name type="scientific">Paenibacillus aestuarii</name>
    <dbReference type="NCBI Taxonomy" id="516965"/>
    <lineage>
        <taxon>Bacteria</taxon>
        <taxon>Bacillati</taxon>
        <taxon>Bacillota</taxon>
        <taxon>Bacilli</taxon>
        <taxon>Bacillales</taxon>
        <taxon>Paenibacillaceae</taxon>
        <taxon>Paenibacillus</taxon>
    </lineage>
</organism>
<dbReference type="RefSeq" id="WP_270879416.1">
    <property type="nucleotide sequence ID" value="NZ_JAQFVF010000023.1"/>
</dbReference>
<comment type="caution">
    <text evidence="1">The sequence shown here is derived from an EMBL/GenBank/DDBJ whole genome shotgun (WGS) entry which is preliminary data.</text>
</comment>
<protein>
    <submittedName>
        <fullName evidence="1">Uncharacterized protein</fullName>
    </submittedName>
</protein>
<keyword evidence="2" id="KW-1185">Reference proteome</keyword>
<evidence type="ECO:0000313" key="1">
    <source>
        <dbReference type="EMBL" id="MFC5453169.1"/>
    </source>
</evidence>
<proteinExistence type="predicted"/>
<evidence type="ECO:0000313" key="2">
    <source>
        <dbReference type="Proteomes" id="UP001596044"/>
    </source>
</evidence>
<gene>
    <name evidence="1" type="ORF">ACFPOG_33675</name>
</gene>
<sequence>MSMSILFNKRTVLVNFNGGTDHRLLPALINALRYNRLTMINLIQSIDRVDLFASEAIIYSIDGNKARVPIF</sequence>